<evidence type="ECO:0000256" key="12">
    <source>
        <dbReference type="HAMAP-Rule" id="MF_00188"/>
    </source>
</evidence>
<dbReference type="InterPro" id="IPR001915">
    <property type="entry name" value="Peptidase_M48"/>
</dbReference>
<dbReference type="HAMAP" id="MF_00188">
    <property type="entry name" value="Pept_M48_protease_HtpX"/>
    <property type="match status" value="1"/>
</dbReference>
<comment type="caution">
    <text evidence="14">The sequence shown here is derived from an EMBL/GenBank/DDBJ whole genome shotgun (WGS) entry which is preliminary data.</text>
</comment>
<name>A0A0G0GUS4_9BACT</name>
<accession>A0A0G0GUS4</accession>
<dbReference type="GO" id="GO:0005886">
    <property type="term" value="C:plasma membrane"/>
    <property type="evidence" value="ECO:0007669"/>
    <property type="project" value="UniProtKB-SubCell"/>
</dbReference>
<dbReference type="InterPro" id="IPR022919">
    <property type="entry name" value="Pept_M48_protease_HtpX"/>
</dbReference>
<evidence type="ECO:0000313" key="14">
    <source>
        <dbReference type="EMBL" id="KKQ34753.1"/>
    </source>
</evidence>
<dbReference type="PANTHER" id="PTHR43221">
    <property type="entry name" value="PROTEASE HTPX"/>
    <property type="match status" value="1"/>
</dbReference>
<protein>
    <recommendedName>
        <fullName evidence="12">Protease HtpX homolog</fullName>
        <ecNumber evidence="12">3.4.24.-</ecNumber>
    </recommendedName>
</protein>
<dbReference type="AlphaFoldDB" id="A0A0G0GUS4"/>
<dbReference type="InterPro" id="IPR050083">
    <property type="entry name" value="HtpX_protease"/>
</dbReference>
<evidence type="ECO:0000256" key="11">
    <source>
        <dbReference type="ARBA" id="ARBA00023136"/>
    </source>
</evidence>
<gene>
    <name evidence="12" type="primary">htpX</name>
    <name evidence="14" type="ORF">US50_C0038G0013</name>
</gene>
<proteinExistence type="inferred from homology"/>
<evidence type="ECO:0000256" key="6">
    <source>
        <dbReference type="ARBA" id="ARBA00022723"/>
    </source>
</evidence>
<dbReference type="Gene3D" id="3.30.2010.10">
    <property type="entry name" value="Metalloproteases ('zincins'), catalytic domain"/>
    <property type="match status" value="1"/>
</dbReference>
<feature type="domain" description="Peptidase M48" evidence="13">
    <location>
        <begin position="94"/>
        <end position="311"/>
    </location>
</feature>
<dbReference type="GO" id="GO:0008270">
    <property type="term" value="F:zinc ion binding"/>
    <property type="evidence" value="ECO:0007669"/>
    <property type="project" value="UniProtKB-UniRule"/>
</dbReference>
<keyword evidence="6 12" id="KW-0479">Metal-binding</keyword>
<comment type="similarity">
    <text evidence="2 12">Belongs to the peptidase M48B family.</text>
</comment>
<keyword evidence="8 12" id="KW-0862">Zinc</keyword>
<keyword evidence="7 12" id="KW-0378">Hydrolase</keyword>
<feature type="binding site" evidence="12">
    <location>
        <position position="156"/>
    </location>
    <ligand>
        <name>Zn(2+)</name>
        <dbReference type="ChEBI" id="CHEBI:29105"/>
        <note>catalytic</note>
    </ligand>
</feature>
<evidence type="ECO:0000256" key="3">
    <source>
        <dbReference type="ARBA" id="ARBA00022475"/>
    </source>
</evidence>
<keyword evidence="4 12" id="KW-0645">Protease</keyword>
<feature type="transmembrane region" description="Helical" evidence="12">
    <location>
        <begin position="29"/>
        <end position="49"/>
    </location>
</feature>
<dbReference type="EC" id="3.4.24.-" evidence="12"/>
<comment type="cofactor">
    <cofactor evidence="12">
        <name>Zn(2+)</name>
        <dbReference type="ChEBI" id="CHEBI:29105"/>
    </cofactor>
    <text evidence="12">Binds 1 zinc ion per subunit.</text>
</comment>
<keyword evidence="11 12" id="KW-0472">Membrane</keyword>
<evidence type="ECO:0000259" key="13">
    <source>
        <dbReference type="Pfam" id="PF01435"/>
    </source>
</evidence>
<feature type="transmembrane region" description="Helical" evidence="12">
    <location>
        <begin position="166"/>
        <end position="186"/>
    </location>
</feature>
<keyword evidence="3 12" id="KW-1003">Cell membrane</keyword>
<feature type="binding site" evidence="12">
    <location>
        <position position="160"/>
    </location>
    <ligand>
        <name>Zn(2+)</name>
        <dbReference type="ChEBI" id="CHEBI:29105"/>
        <note>catalytic</note>
    </ligand>
</feature>
<organism evidence="14 15">
    <name type="scientific">Candidatus Nomurabacteria bacterium GW2011_GWB1_37_5</name>
    <dbReference type="NCBI Taxonomy" id="1618742"/>
    <lineage>
        <taxon>Bacteria</taxon>
        <taxon>Candidatus Nomuraibacteriota</taxon>
    </lineage>
</organism>
<evidence type="ECO:0000256" key="9">
    <source>
        <dbReference type="ARBA" id="ARBA00022989"/>
    </source>
</evidence>
<dbReference type="CDD" id="cd07340">
    <property type="entry name" value="M48B_Htpx_like"/>
    <property type="match status" value="1"/>
</dbReference>
<evidence type="ECO:0000313" key="15">
    <source>
        <dbReference type="Proteomes" id="UP000033876"/>
    </source>
</evidence>
<evidence type="ECO:0000256" key="4">
    <source>
        <dbReference type="ARBA" id="ARBA00022670"/>
    </source>
</evidence>
<evidence type="ECO:0000256" key="7">
    <source>
        <dbReference type="ARBA" id="ARBA00022801"/>
    </source>
</evidence>
<reference evidence="14 15" key="1">
    <citation type="journal article" date="2015" name="Nature">
        <title>rRNA introns, odd ribosomes, and small enigmatic genomes across a large radiation of phyla.</title>
        <authorList>
            <person name="Brown C.T."/>
            <person name="Hug L.A."/>
            <person name="Thomas B.C."/>
            <person name="Sharon I."/>
            <person name="Castelle C.J."/>
            <person name="Singh A."/>
            <person name="Wilkins M.J."/>
            <person name="Williams K.H."/>
            <person name="Banfield J.F."/>
        </authorList>
    </citation>
    <scope>NUCLEOTIDE SEQUENCE [LARGE SCALE GENOMIC DNA]</scope>
</reference>
<feature type="transmembrane region" description="Helical" evidence="12">
    <location>
        <begin position="206"/>
        <end position="228"/>
    </location>
</feature>
<feature type="transmembrane region" description="Helical" evidence="12">
    <location>
        <begin position="6"/>
        <end position="22"/>
    </location>
</feature>
<evidence type="ECO:0000256" key="10">
    <source>
        <dbReference type="ARBA" id="ARBA00023049"/>
    </source>
</evidence>
<evidence type="ECO:0000256" key="2">
    <source>
        <dbReference type="ARBA" id="ARBA00009779"/>
    </source>
</evidence>
<feature type="transmembrane region" description="Helical" evidence="12">
    <location>
        <begin position="55"/>
        <end position="73"/>
    </location>
</feature>
<dbReference type="PATRIC" id="fig|1618742.3.peg.610"/>
<evidence type="ECO:0000256" key="5">
    <source>
        <dbReference type="ARBA" id="ARBA00022692"/>
    </source>
</evidence>
<keyword evidence="9 12" id="KW-1133">Transmembrane helix</keyword>
<dbReference type="GO" id="GO:0006508">
    <property type="term" value="P:proteolysis"/>
    <property type="evidence" value="ECO:0007669"/>
    <property type="project" value="UniProtKB-KW"/>
</dbReference>
<evidence type="ECO:0000256" key="8">
    <source>
        <dbReference type="ARBA" id="ARBA00022833"/>
    </source>
</evidence>
<keyword evidence="5 12" id="KW-0812">Transmembrane</keyword>
<feature type="binding site" evidence="12">
    <location>
        <position position="237"/>
    </location>
    <ligand>
        <name>Zn(2+)</name>
        <dbReference type="ChEBI" id="CHEBI:29105"/>
        <note>catalytic</note>
    </ligand>
</feature>
<feature type="active site" evidence="12">
    <location>
        <position position="157"/>
    </location>
</feature>
<dbReference type="GO" id="GO:0004222">
    <property type="term" value="F:metalloendopeptidase activity"/>
    <property type="evidence" value="ECO:0007669"/>
    <property type="project" value="UniProtKB-UniRule"/>
</dbReference>
<dbReference type="EMBL" id="LBTF01000038">
    <property type="protein sequence ID" value="KKQ34753.1"/>
    <property type="molecule type" value="Genomic_DNA"/>
</dbReference>
<comment type="subcellular location">
    <subcellularLocation>
        <location evidence="1 12">Cell membrane</location>
        <topology evidence="1 12">Multi-pass membrane protein</topology>
    </subcellularLocation>
</comment>
<keyword evidence="10 12" id="KW-0482">Metalloprotease</keyword>
<dbReference type="Pfam" id="PF01435">
    <property type="entry name" value="Peptidase_M48"/>
    <property type="match status" value="1"/>
</dbReference>
<evidence type="ECO:0000256" key="1">
    <source>
        <dbReference type="ARBA" id="ARBA00004651"/>
    </source>
</evidence>
<sequence>MILISLIYFIYFLIMTLYTHQSRNIWKTWILMSVFFVVIIGLGWWASYYFQNPNILYFFVFFSIFMNILSYWFSDKIVLKMSGARPASRDEFFDLYTVTENLAITAGLPLPKIYVINDPAPNAFATGRNKGHAVVAVTTGLLQILNRTELEGVIAHELSHVGNRDMLLSTIVVVLVGFVSIVSNMFMRSMFWGGGRRNDREGGNQIQAVLMIVGVIFTILSPIIATLIQLSISRKREFLADATGALLTRYPEGLASALEKIGKYSQPMVRANDATAHLFIANPFGSKAFHGMHKMFMTHPPIEDRIKALRGSIK</sequence>
<dbReference type="Proteomes" id="UP000033876">
    <property type="component" value="Unassembled WGS sequence"/>
</dbReference>
<dbReference type="PANTHER" id="PTHR43221:SF1">
    <property type="entry name" value="PROTEASE HTPX"/>
    <property type="match status" value="1"/>
</dbReference>